<evidence type="ECO:0000256" key="3">
    <source>
        <dbReference type="ARBA" id="ARBA00022448"/>
    </source>
</evidence>
<comment type="caution">
    <text evidence="13">The sequence shown here is derived from an EMBL/GenBank/DDBJ whole genome shotgun (WGS) entry which is preliminary data.</text>
</comment>
<dbReference type="EMBL" id="BSFI01000008">
    <property type="protein sequence ID" value="GLK68574.1"/>
    <property type="molecule type" value="Genomic_DNA"/>
</dbReference>
<keyword evidence="8 12" id="KW-1133">Transmembrane helix</keyword>
<dbReference type="GO" id="GO:0000287">
    <property type="term" value="F:magnesium ion binding"/>
    <property type="evidence" value="ECO:0007669"/>
    <property type="project" value="TreeGrafter"/>
</dbReference>
<protein>
    <submittedName>
        <fullName evidence="13">Transporter</fullName>
    </submittedName>
</protein>
<sequence>MDTLEEPRLICGFRCDASGDTRRLRWEDVDQALAPTTAGGLVWLHLDVSDVRVQRWLAGQPDLPSEARKLLLGTETHLTLRIVGDAVLGVVSDLHHDFEDDPSTVGALRLYFDERRVVTARRHPLQAVDRLRRSFEREGCERRPLPLIATLLHHLSDAFVGLIHEATVDLDAVEAAILDDAAEGAADLGRVRRRLARLRRHLGPQRLALGALAARPPGWAGAEDSAALRDAVSRLDGVGHDLDLAQERARQLQDERAAALAEITNRNLYVLSIFTAIFLPMTLVTGVFGMNVGGLPGVGHDGGFLWTMALMAVIGAGTFVVLKLARIF</sequence>
<keyword evidence="11" id="KW-0175">Coiled coil</keyword>
<keyword evidence="7" id="KW-0862">Zinc</keyword>
<dbReference type="PANTHER" id="PTHR46494:SF3">
    <property type="entry name" value="ZINC TRANSPORT PROTEIN ZNTB"/>
    <property type="match status" value="1"/>
</dbReference>
<evidence type="ECO:0000256" key="1">
    <source>
        <dbReference type="ARBA" id="ARBA00004651"/>
    </source>
</evidence>
<evidence type="ECO:0000256" key="2">
    <source>
        <dbReference type="ARBA" id="ARBA00009765"/>
    </source>
</evidence>
<reference evidence="13" key="2">
    <citation type="submission" date="2023-01" db="EMBL/GenBank/DDBJ databases">
        <authorList>
            <person name="Sun Q."/>
            <person name="Evtushenko L."/>
        </authorList>
    </citation>
    <scope>NUCLEOTIDE SEQUENCE</scope>
    <source>
        <strain evidence="13">VKM B-2347</strain>
    </source>
</reference>
<dbReference type="Gene3D" id="1.20.58.340">
    <property type="entry name" value="Magnesium transport protein CorA, transmembrane region"/>
    <property type="match status" value="2"/>
</dbReference>
<organism evidence="13 14">
    <name type="scientific">Hansschlegelia plantiphila</name>
    <dbReference type="NCBI Taxonomy" id="374655"/>
    <lineage>
        <taxon>Bacteria</taxon>
        <taxon>Pseudomonadati</taxon>
        <taxon>Pseudomonadota</taxon>
        <taxon>Alphaproteobacteria</taxon>
        <taxon>Hyphomicrobiales</taxon>
        <taxon>Methylopilaceae</taxon>
        <taxon>Hansschlegelia</taxon>
    </lineage>
</organism>
<evidence type="ECO:0000256" key="8">
    <source>
        <dbReference type="ARBA" id="ARBA00022989"/>
    </source>
</evidence>
<keyword evidence="10 12" id="KW-0472">Membrane</keyword>
<evidence type="ECO:0000256" key="9">
    <source>
        <dbReference type="ARBA" id="ARBA00023065"/>
    </source>
</evidence>
<feature type="coiled-coil region" evidence="11">
    <location>
        <begin position="235"/>
        <end position="262"/>
    </location>
</feature>
<dbReference type="GO" id="GO:0015095">
    <property type="term" value="F:magnesium ion transmembrane transporter activity"/>
    <property type="evidence" value="ECO:0007669"/>
    <property type="project" value="TreeGrafter"/>
</dbReference>
<feature type="transmembrane region" description="Helical" evidence="12">
    <location>
        <begin position="304"/>
        <end position="325"/>
    </location>
</feature>
<evidence type="ECO:0000313" key="13">
    <source>
        <dbReference type="EMBL" id="GLK68574.1"/>
    </source>
</evidence>
<dbReference type="InterPro" id="IPR002523">
    <property type="entry name" value="MgTranspt_CorA/ZnTranspt_ZntB"/>
</dbReference>
<proteinExistence type="inferred from homology"/>
<evidence type="ECO:0000256" key="10">
    <source>
        <dbReference type="ARBA" id="ARBA00023136"/>
    </source>
</evidence>
<evidence type="ECO:0000256" key="11">
    <source>
        <dbReference type="SAM" id="Coils"/>
    </source>
</evidence>
<feature type="transmembrane region" description="Helical" evidence="12">
    <location>
        <begin position="268"/>
        <end position="292"/>
    </location>
</feature>
<name>A0A9W6MVL9_9HYPH</name>
<keyword evidence="5" id="KW-0997">Cell inner membrane</keyword>
<dbReference type="Gene3D" id="3.30.460.20">
    <property type="entry name" value="CorA soluble domain-like"/>
    <property type="match status" value="1"/>
</dbReference>
<dbReference type="SUPFAM" id="SSF144083">
    <property type="entry name" value="Magnesium transport protein CorA, transmembrane region"/>
    <property type="match status" value="1"/>
</dbReference>
<evidence type="ECO:0000256" key="5">
    <source>
        <dbReference type="ARBA" id="ARBA00022519"/>
    </source>
</evidence>
<comment type="subcellular location">
    <subcellularLocation>
        <location evidence="1">Cell membrane</location>
        <topology evidence="1">Multi-pass membrane protein</topology>
    </subcellularLocation>
</comment>
<dbReference type="InterPro" id="IPR045863">
    <property type="entry name" value="CorA_TM1_TM2"/>
</dbReference>
<gene>
    <name evidence="13" type="ORF">GCM10008179_22120</name>
</gene>
<evidence type="ECO:0000256" key="6">
    <source>
        <dbReference type="ARBA" id="ARBA00022692"/>
    </source>
</evidence>
<dbReference type="SUPFAM" id="SSF143865">
    <property type="entry name" value="CorA soluble domain-like"/>
    <property type="match status" value="1"/>
</dbReference>
<dbReference type="PANTHER" id="PTHR46494">
    <property type="entry name" value="CORA FAMILY METAL ION TRANSPORTER (EUROFUNG)"/>
    <property type="match status" value="1"/>
</dbReference>
<accession>A0A9W6MVL9</accession>
<keyword evidence="9" id="KW-0406">Ion transport</keyword>
<dbReference type="Pfam" id="PF01544">
    <property type="entry name" value="CorA"/>
    <property type="match status" value="1"/>
</dbReference>
<keyword evidence="14" id="KW-1185">Reference proteome</keyword>
<evidence type="ECO:0000256" key="7">
    <source>
        <dbReference type="ARBA" id="ARBA00022833"/>
    </source>
</evidence>
<dbReference type="AlphaFoldDB" id="A0A9W6MVL9"/>
<dbReference type="GO" id="GO:0005886">
    <property type="term" value="C:plasma membrane"/>
    <property type="evidence" value="ECO:0007669"/>
    <property type="project" value="UniProtKB-SubCell"/>
</dbReference>
<keyword evidence="6 12" id="KW-0812">Transmembrane</keyword>
<evidence type="ECO:0000256" key="12">
    <source>
        <dbReference type="SAM" id="Phobius"/>
    </source>
</evidence>
<dbReference type="InterPro" id="IPR045861">
    <property type="entry name" value="CorA_cytoplasmic_dom"/>
</dbReference>
<keyword evidence="3" id="KW-0813">Transport</keyword>
<keyword evidence="4" id="KW-1003">Cell membrane</keyword>
<dbReference type="RefSeq" id="WP_271168805.1">
    <property type="nucleotide sequence ID" value="NZ_BSFI01000008.1"/>
</dbReference>
<evidence type="ECO:0000313" key="14">
    <source>
        <dbReference type="Proteomes" id="UP001143372"/>
    </source>
</evidence>
<dbReference type="GO" id="GO:0015087">
    <property type="term" value="F:cobalt ion transmembrane transporter activity"/>
    <property type="evidence" value="ECO:0007669"/>
    <property type="project" value="TreeGrafter"/>
</dbReference>
<reference evidence="13" key="1">
    <citation type="journal article" date="2014" name="Int. J. Syst. Evol. Microbiol.">
        <title>Complete genome sequence of Corynebacterium casei LMG S-19264T (=DSM 44701T), isolated from a smear-ripened cheese.</title>
        <authorList>
            <consortium name="US DOE Joint Genome Institute (JGI-PGF)"/>
            <person name="Walter F."/>
            <person name="Albersmeier A."/>
            <person name="Kalinowski J."/>
            <person name="Ruckert C."/>
        </authorList>
    </citation>
    <scope>NUCLEOTIDE SEQUENCE</scope>
    <source>
        <strain evidence="13">VKM B-2347</strain>
    </source>
</reference>
<evidence type="ECO:0000256" key="4">
    <source>
        <dbReference type="ARBA" id="ARBA00022475"/>
    </source>
</evidence>
<dbReference type="Proteomes" id="UP001143372">
    <property type="component" value="Unassembled WGS sequence"/>
</dbReference>
<dbReference type="GO" id="GO:0050897">
    <property type="term" value="F:cobalt ion binding"/>
    <property type="evidence" value="ECO:0007669"/>
    <property type="project" value="TreeGrafter"/>
</dbReference>
<comment type="similarity">
    <text evidence="2">Belongs to the CorA metal ion transporter (MIT) (TC 1.A.35) family.</text>
</comment>